<accession>A0A9P7FBW0</accession>
<evidence type="ECO:0000313" key="1">
    <source>
        <dbReference type="EMBL" id="KAG2112041.1"/>
    </source>
</evidence>
<gene>
    <name evidence="1" type="ORF">F5147DRAFT_744679</name>
</gene>
<reference evidence="1" key="1">
    <citation type="journal article" date="2020" name="New Phytol.">
        <title>Comparative genomics reveals dynamic genome evolution in host specialist ectomycorrhizal fungi.</title>
        <authorList>
            <person name="Lofgren L.A."/>
            <person name="Nguyen N.H."/>
            <person name="Vilgalys R."/>
            <person name="Ruytinx J."/>
            <person name="Liao H.L."/>
            <person name="Branco S."/>
            <person name="Kuo A."/>
            <person name="LaButti K."/>
            <person name="Lipzen A."/>
            <person name="Andreopoulos W."/>
            <person name="Pangilinan J."/>
            <person name="Riley R."/>
            <person name="Hundley H."/>
            <person name="Na H."/>
            <person name="Barry K."/>
            <person name="Grigoriev I.V."/>
            <person name="Stajich J.E."/>
            <person name="Kennedy P.G."/>
        </authorList>
    </citation>
    <scope>NUCLEOTIDE SEQUENCE</scope>
    <source>
        <strain evidence="1">FC423</strain>
    </source>
</reference>
<keyword evidence="2" id="KW-1185">Reference proteome</keyword>
<dbReference type="Proteomes" id="UP000823399">
    <property type="component" value="Unassembled WGS sequence"/>
</dbReference>
<dbReference type="OrthoDB" id="3251205at2759"/>
<proteinExistence type="predicted"/>
<name>A0A9P7FBW0_9AGAM</name>
<dbReference type="EMBL" id="JABBWM010000016">
    <property type="protein sequence ID" value="KAG2112041.1"/>
    <property type="molecule type" value="Genomic_DNA"/>
</dbReference>
<protein>
    <submittedName>
        <fullName evidence="1">Uncharacterized protein</fullName>
    </submittedName>
</protein>
<sequence>MYIEGTGYTEGEGCEHHQTIEQHFAFWDNDKYTVLKALTASQTLTVELSSLEGVLNLIHTDFIHFHKEERSYLDILKEPPIKDHVNTTNCALVDIYIGSFQEMHIAINQAWIRVGGAYSKLQNTEAMTSHLKIQLGIDKQWEISSEPYSQFRQEASLLTYCTALNDLERLIIMHLFELLKLLLSGIDIVEYSFLGEFDLLCQSRSDIHTLDWTKPAHCEATKYLKLSTLSITRNNLS</sequence>
<evidence type="ECO:0000313" key="2">
    <source>
        <dbReference type="Proteomes" id="UP000823399"/>
    </source>
</evidence>
<comment type="caution">
    <text evidence="1">The sequence shown here is derived from an EMBL/GenBank/DDBJ whole genome shotgun (WGS) entry which is preliminary data.</text>
</comment>
<dbReference type="GeneID" id="64701957"/>
<dbReference type="AlphaFoldDB" id="A0A9P7FBW0"/>
<dbReference type="RefSeq" id="XP_041295098.1">
    <property type="nucleotide sequence ID" value="XM_041439698.1"/>
</dbReference>
<organism evidence="1 2">
    <name type="scientific">Suillus discolor</name>
    <dbReference type="NCBI Taxonomy" id="1912936"/>
    <lineage>
        <taxon>Eukaryota</taxon>
        <taxon>Fungi</taxon>
        <taxon>Dikarya</taxon>
        <taxon>Basidiomycota</taxon>
        <taxon>Agaricomycotina</taxon>
        <taxon>Agaricomycetes</taxon>
        <taxon>Agaricomycetidae</taxon>
        <taxon>Boletales</taxon>
        <taxon>Suillineae</taxon>
        <taxon>Suillaceae</taxon>
        <taxon>Suillus</taxon>
    </lineage>
</organism>